<keyword evidence="2" id="KW-1185">Reference proteome</keyword>
<proteinExistence type="predicted"/>
<evidence type="ECO:0008006" key="3">
    <source>
        <dbReference type="Google" id="ProtNLM"/>
    </source>
</evidence>
<organism evidence="1 2">
    <name type="scientific">Coilia grayii</name>
    <name type="common">Gray's grenadier anchovy</name>
    <dbReference type="NCBI Taxonomy" id="363190"/>
    <lineage>
        <taxon>Eukaryota</taxon>
        <taxon>Metazoa</taxon>
        <taxon>Chordata</taxon>
        <taxon>Craniata</taxon>
        <taxon>Vertebrata</taxon>
        <taxon>Euteleostomi</taxon>
        <taxon>Actinopterygii</taxon>
        <taxon>Neopterygii</taxon>
        <taxon>Teleostei</taxon>
        <taxon>Clupei</taxon>
        <taxon>Clupeiformes</taxon>
        <taxon>Clupeoidei</taxon>
        <taxon>Engraulidae</taxon>
        <taxon>Coilinae</taxon>
        <taxon>Coilia</taxon>
    </lineage>
</organism>
<accession>A0ABD1JAU6</accession>
<dbReference type="PANTHER" id="PTHR11905:SF14">
    <property type="entry name" value="DISINTEGRIN AND METALLOPROTEINASE DOMAIN-CONTAINING PROTEIN 22"/>
    <property type="match status" value="1"/>
</dbReference>
<protein>
    <recommendedName>
        <fullName evidence="3">Peptidase M12B propeptide domain-containing protein</fullName>
    </recommendedName>
</protein>
<name>A0ABD1JAU6_9TELE</name>
<evidence type="ECO:0000313" key="1">
    <source>
        <dbReference type="EMBL" id="KAL2084179.1"/>
    </source>
</evidence>
<reference evidence="1 2" key="1">
    <citation type="submission" date="2024-09" db="EMBL/GenBank/DDBJ databases">
        <title>A chromosome-level genome assembly of Gray's grenadier anchovy, Coilia grayii.</title>
        <authorList>
            <person name="Fu Z."/>
        </authorList>
    </citation>
    <scope>NUCLEOTIDE SEQUENCE [LARGE SCALE GENOMIC DNA]</scope>
    <source>
        <strain evidence="1">G4</strain>
        <tissue evidence="1">Muscle</tissue>
    </source>
</reference>
<sequence>MLQSRHHKNLNCSLPKFGYVSNLLSSKYVEKHVYEEGKSTISRRGEHCYYQGKVRDIPESFVALSTCHGLHGMFFDGNHTYMIEPGGDSIDADCQCDWEVTCPNRTQAEGRKLAVVWRGPLRSEAASWVLTARPLGISSEGWAWVGVGSRLPVAPAGPISPRLCMRTRWRSRRAGTAVGAIWRGHLSSGPAQQRGPGQAWPSWATVLSKMRRRLPRRLAVS</sequence>
<evidence type="ECO:0000313" key="2">
    <source>
        <dbReference type="Proteomes" id="UP001591681"/>
    </source>
</evidence>
<dbReference type="AlphaFoldDB" id="A0ABD1JAU6"/>
<dbReference type="EMBL" id="JBHFQA010000017">
    <property type="protein sequence ID" value="KAL2084179.1"/>
    <property type="molecule type" value="Genomic_DNA"/>
</dbReference>
<gene>
    <name evidence="1" type="ORF">ACEWY4_019697</name>
</gene>
<dbReference type="Proteomes" id="UP001591681">
    <property type="component" value="Unassembled WGS sequence"/>
</dbReference>
<dbReference type="PANTHER" id="PTHR11905">
    <property type="entry name" value="ADAM A DISINTEGRIN AND METALLOPROTEASE DOMAIN"/>
    <property type="match status" value="1"/>
</dbReference>
<comment type="caution">
    <text evidence="1">The sequence shown here is derived from an EMBL/GenBank/DDBJ whole genome shotgun (WGS) entry which is preliminary data.</text>
</comment>